<dbReference type="Pfam" id="PF03591">
    <property type="entry name" value="AzlC"/>
    <property type="match status" value="1"/>
</dbReference>
<feature type="transmembrane region" description="Helical" evidence="8">
    <location>
        <begin position="57"/>
        <end position="76"/>
    </location>
</feature>
<keyword evidence="5 8" id="KW-0812">Transmembrane</keyword>
<evidence type="ECO:0000256" key="2">
    <source>
        <dbReference type="ARBA" id="ARBA00010735"/>
    </source>
</evidence>
<evidence type="ECO:0000256" key="4">
    <source>
        <dbReference type="ARBA" id="ARBA00022475"/>
    </source>
</evidence>
<reference evidence="9 10" key="1">
    <citation type="submission" date="2020-07" db="EMBL/GenBank/DDBJ databases">
        <title>Thermoactinomyces phylogeny.</title>
        <authorList>
            <person name="Dunlap C."/>
        </authorList>
    </citation>
    <scope>NUCLEOTIDE SEQUENCE [LARGE SCALE GENOMIC DNA]</scope>
    <source>
        <strain evidence="9 10">AMNI-1</strain>
    </source>
</reference>
<comment type="similarity">
    <text evidence="2">Belongs to the AzlC family.</text>
</comment>
<dbReference type="InterPro" id="IPR011606">
    <property type="entry name" value="Brnchd-chn_aa_trnsp_permease"/>
</dbReference>
<keyword evidence="4" id="KW-1003">Cell membrane</keyword>
<evidence type="ECO:0000256" key="5">
    <source>
        <dbReference type="ARBA" id="ARBA00022692"/>
    </source>
</evidence>
<dbReference type="PANTHER" id="PTHR34979:SF1">
    <property type="entry name" value="INNER MEMBRANE PROTEIN YGAZ"/>
    <property type="match status" value="1"/>
</dbReference>
<evidence type="ECO:0000313" key="9">
    <source>
        <dbReference type="EMBL" id="MBA4600811.1"/>
    </source>
</evidence>
<name>A0A7W1XPH1_9BACL</name>
<comment type="caution">
    <text evidence="9">The sequence shown here is derived from an EMBL/GenBank/DDBJ whole genome shotgun (WGS) entry which is preliminary data.</text>
</comment>
<dbReference type="GO" id="GO:0005886">
    <property type="term" value="C:plasma membrane"/>
    <property type="evidence" value="ECO:0007669"/>
    <property type="project" value="UniProtKB-SubCell"/>
</dbReference>
<keyword evidence="6 8" id="KW-1133">Transmembrane helix</keyword>
<dbReference type="GO" id="GO:1903785">
    <property type="term" value="P:L-valine transmembrane transport"/>
    <property type="evidence" value="ECO:0007669"/>
    <property type="project" value="TreeGrafter"/>
</dbReference>
<sequence>MILATFILIFRHFIMGLSLINMLKSIPTRWKSVLSMGITDETFTLTFFHKEKATPPFIGGIMLSAYCSWVIGTLLGCLLGDLIPQSMSIALYAMFIGLLIPSVRENWRIGLISIISMLLCYLFSFFLSSGWSIVLATILGSLAELLFLRGDQHE</sequence>
<feature type="transmembrane region" description="Helical" evidence="8">
    <location>
        <begin position="107"/>
        <end position="124"/>
    </location>
</feature>
<keyword evidence="7 8" id="KW-0472">Membrane</keyword>
<evidence type="ECO:0000256" key="8">
    <source>
        <dbReference type="SAM" id="Phobius"/>
    </source>
</evidence>
<organism evidence="9 10">
    <name type="scientific">Thermoactinomyces mirandus</name>
    <dbReference type="NCBI Taxonomy" id="2756294"/>
    <lineage>
        <taxon>Bacteria</taxon>
        <taxon>Bacillati</taxon>
        <taxon>Bacillota</taxon>
        <taxon>Bacilli</taxon>
        <taxon>Bacillales</taxon>
        <taxon>Thermoactinomycetaceae</taxon>
        <taxon>Thermoactinomyces</taxon>
    </lineage>
</organism>
<feature type="transmembrane region" description="Helical" evidence="8">
    <location>
        <begin position="82"/>
        <end position="100"/>
    </location>
</feature>
<feature type="transmembrane region" description="Helical" evidence="8">
    <location>
        <begin position="130"/>
        <end position="148"/>
    </location>
</feature>
<dbReference type="PANTHER" id="PTHR34979">
    <property type="entry name" value="INNER MEMBRANE PROTEIN YGAZ"/>
    <property type="match status" value="1"/>
</dbReference>
<evidence type="ECO:0000256" key="6">
    <source>
        <dbReference type="ARBA" id="ARBA00022989"/>
    </source>
</evidence>
<evidence type="ECO:0000256" key="7">
    <source>
        <dbReference type="ARBA" id="ARBA00023136"/>
    </source>
</evidence>
<keyword evidence="3" id="KW-0813">Transport</keyword>
<evidence type="ECO:0000313" key="10">
    <source>
        <dbReference type="Proteomes" id="UP000538292"/>
    </source>
</evidence>
<accession>A0A7W1XPH1</accession>
<dbReference type="AlphaFoldDB" id="A0A7W1XPH1"/>
<proteinExistence type="inferred from homology"/>
<protein>
    <submittedName>
        <fullName evidence="9">AzlC family ABC transporter permease</fullName>
    </submittedName>
</protein>
<keyword evidence="10" id="KW-1185">Reference proteome</keyword>
<dbReference type="EMBL" id="JACEOL010000001">
    <property type="protein sequence ID" value="MBA4600811.1"/>
    <property type="molecule type" value="Genomic_DNA"/>
</dbReference>
<gene>
    <name evidence="9" type="ORF">H2C83_00430</name>
</gene>
<feature type="transmembrane region" description="Helical" evidence="8">
    <location>
        <begin position="6"/>
        <end position="23"/>
    </location>
</feature>
<dbReference type="Proteomes" id="UP000538292">
    <property type="component" value="Unassembled WGS sequence"/>
</dbReference>
<comment type="subcellular location">
    <subcellularLocation>
        <location evidence="1">Cell membrane</location>
        <topology evidence="1">Multi-pass membrane protein</topology>
    </subcellularLocation>
</comment>
<evidence type="ECO:0000256" key="3">
    <source>
        <dbReference type="ARBA" id="ARBA00022448"/>
    </source>
</evidence>
<evidence type="ECO:0000256" key="1">
    <source>
        <dbReference type="ARBA" id="ARBA00004651"/>
    </source>
</evidence>